<dbReference type="SMART" id="SM01373">
    <property type="entry name" value="MAGE"/>
    <property type="match status" value="1"/>
</dbReference>
<feature type="region of interest" description="Disordered" evidence="1">
    <location>
        <begin position="1"/>
        <end position="152"/>
    </location>
</feature>
<dbReference type="Pfam" id="PF12440">
    <property type="entry name" value="MAGE_N"/>
    <property type="match status" value="1"/>
</dbReference>
<proteinExistence type="predicted"/>
<dbReference type="PROSITE" id="PS50838">
    <property type="entry name" value="MAGE"/>
    <property type="match status" value="1"/>
</dbReference>
<feature type="compositionally biased region" description="Polar residues" evidence="1">
    <location>
        <begin position="39"/>
        <end position="56"/>
    </location>
</feature>
<dbReference type="SMART" id="SM01392">
    <property type="entry name" value="MAGE_N"/>
    <property type="match status" value="1"/>
</dbReference>
<dbReference type="PANTHER" id="PTHR11736">
    <property type="entry name" value="MELANOMA-ASSOCIATED ANTIGEN MAGE ANTIGEN"/>
    <property type="match status" value="1"/>
</dbReference>
<dbReference type="Gene3D" id="1.10.10.1210">
    <property type="entry name" value="MAGE homology domain, winged helix WH2 motif"/>
    <property type="match status" value="1"/>
</dbReference>
<feature type="compositionally biased region" description="Low complexity" evidence="1">
    <location>
        <begin position="59"/>
        <end position="80"/>
    </location>
</feature>
<evidence type="ECO:0000259" key="2">
    <source>
        <dbReference type="PROSITE" id="PS50838"/>
    </source>
</evidence>
<name>A0ABN9Z3Y2_PIPNA</name>
<gene>
    <name evidence="3" type="ORF">MPIPNATIZW_LOCUS1344</name>
</gene>
<feature type="region of interest" description="Disordered" evidence="1">
    <location>
        <begin position="371"/>
        <end position="390"/>
    </location>
</feature>
<reference evidence="3" key="1">
    <citation type="submission" date="2023-12" db="EMBL/GenBank/DDBJ databases">
        <authorList>
            <person name="Brown T."/>
        </authorList>
    </citation>
    <scope>NUCLEOTIDE SEQUENCE</scope>
</reference>
<dbReference type="InterPro" id="IPR021072">
    <property type="entry name" value="MAGE_N"/>
</dbReference>
<evidence type="ECO:0000313" key="3">
    <source>
        <dbReference type="EMBL" id="CAK6433038.1"/>
    </source>
</evidence>
<dbReference type="Gene3D" id="1.10.10.1200">
    <property type="entry name" value="MAGE homology domain, winged helix WH1 motif"/>
    <property type="match status" value="1"/>
</dbReference>
<organism evidence="3 4">
    <name type="scientific">Pipistrellus nathusii</name>
    <name type="common">Nathusius' pipistrelle</name>
    <dbReference type="NCBI Taxonomy" id="59473"/>
    <lineage>
        <taxon>Eukaryota</taxon>
        <taxon>Metazoa</taxon>
        <taxon>Chordata</taxon>
        <taxon>Craniata</taxon>
        <taxon>Vertebrata</taxon>
        <taxon>Euteleostomi</taxon>
        <taxon>Mammalia</taxon>
        <taxon>Eutheria</taxon>
        <taxon>Laurasiatheria</taxon>
        <taxon>Chiroptera</taxon>
        <taxon>Yangochiroptera</taxon>
        <taxon>Vespertilionidae</taxon>
        <taxon>Pipistrellus</taxon>
    </lineage>
</organism>
<dbReference type="Pfam" id="PF01454">
    <property type="entry name" value="MAGE"/>
    <property type="match status" value="1"/>
</dbReference>
<dbReference type="PANTHER" id="PTHR11736:SF22">
    <property type="entry name" value="MAGE DOMAIN-CONTAINING PROTEIN"/>
    <property type="match status" value="1"/>
</dbReference>
<dbReference type="InterPro" id="IPR041898">
    <property type="entry name" value="MAGE_WH1"/>
</dbReference>
<dbReference type="InterPro" id="IPR037445">
    <property type="entry name" value="MAGE"/>
</dbReference>
<dbReference type="InterPro" id="IPR002190">
    <property type="entry name" value="MHD_dom"/>
</dbReference>
<dbReference type="EMBL" id="OY882858">
    <property type="protein sequence ID" value="CAK6433038.1"/>
    <property type="molecule type" value="Genomic_DNA"/>
</dbReference>
<keyword evidence="4" id="KW-1185">Reference proteome</keyword>
<accession>A0ABN9Z3Y2</accession>
<feature type="compositionally biased region" description="Basic and acidic residues" evidence="1">
    <location>
        <begin position="10"/>
        <end position="24"/>
    </location>
</feature>
<feature type="domain" description="MAGE" evidence="2">
    <location>
        <begin position="155"/>
        <end position="353"/>
    </location>
</feature>
<sequence>MPRGPKSKLRAWEKRRQNRAEKQGDMSVRPLQERKEAACSSSSVLGDGPSTFTGADTVQAPQDAPATTSAAAGASGDGSAVKAKGQVQKSKKASEVSMSSGDGTVRAPQDAPATTSAAAGGSGERPAVKAKGRVRKGKDSSRASTSTKSSGQRILNQKAIMTVEYLLYQYKKKEPIKKGDMLEIIHKWFWDFPEILRRAPERMDRFFGLQVKEVKPNGNYYTLVSNQDDSSDESVGCGFSFPNKRILMPLLAVIFLNGNRAPEEEIWEFLGDLGIYDGKAHFIFGEPRKLLTQDMVQEEYLVYQPVPNSDPPRYEFLWGARAHAETSKLQVLEFLADLNDTLPSDYSPHYEEALQDEEERKQARAQAVLMTATPPMASGDSSVKPKAPKV</sequence>
<evidence type="ECO:0000313" key="4">
    <source>
        <dbReference type="Proteomes" id="UP001314169"/>
    </source>
</evidence>
<protein>
    <recommendedName>
        <fullName evidence="2">MAGE domain-containing protein</fullName>
    </recommendedName>
</protein>
<evidence type="ECO:0000256" key="1">
    <source>
        <dbReference type="SAM" id="MobiDB-lite"/>
    </source>
</evidence>
<dbReference type="Proteomes" id="UP001314169">
    <property type="component" value="Chromosome 1"/>
</dbReference>
<dbReference type="InterPro" id="IPR041899">
    <property type="entry name" value="MAGE_WH2"/>
</dbReference>